<feature type="compositionally biased region" description="Basic and acidic residues" evidence="1">
    <location>
        <begin position="20"/>
        <end position="50"/>
    </location>
</feature>
<dbReference type="AlphaFoldDB" id="A0A5N6P0N3"/>
<reference evidence="2 3" key="1">
    <citation type="submission" date="2019-05" db="EMBL/GenBank/DDBJ databases">
        <title>Mikania micrantha, genome provides insights into the molecular mechanism of rapid growth.</title>
        <authorList>
            <person name="Liu B."/>
        </authorList>
    </citation>
    <scope>NUCLEOTIDE SEQUENCE [LARGE SCALE GENOMIC DNA]</scope>
    <source>
        <strain evidence="2">NLD-2019</strain>
        <tissue evidence="2">Leaf</tissue>
    </source>
</reference>
<name>A0A5N6P0N3_9ASTR</name>
<evidence type="ECO:0000256" key="1">
    <source>
        <dbReference type="SAM" id="MobiDB-lite"/>
    </source>
</evidence>
<sequence length="81" mass="9281">MSSPRKHGSVEKVEVPVSKRLGDGNGRETRRKRPLEQETSRRRRQSERQQARSTGRAEGLGWSNRGLVEESRRVGLEAVER</sequence>
<gene>
    <name evidence="2" type="ORF">E3N88_14139</name>
</gene>
<evidence type="ECO:0000313" key="2">
    <source>
        <dbReference type="EMBL" id="KAD5802779.1"/>
    </source>
</evidence>
<comment type="caution">
    <text evidence="2">The sequence shown here is derived from an EMBL/GenBank/DDBJ whole genome shotgun (WGS) entry which is preliminary data.</text>
</comment>
<protein>
    <submittedName>
        <fullName evidence="2">Uncharacterized protein</fullName>
    </submittedName>
</protein>
<accession>A0A5N6P0N3</accession>
<organism evidence="2 3">
    <name type="scientific">Mikania micrantha</name>
    <name type="common">bitter vine</name>
    <dbReference type="NCBI Taxonomy" id="192012"/>
    <lineage>
        <taxon>Eukaryota</taxon>
        <taxon>Viridiplantae</taxon>
        <taxon>Streptophyta</taxon>
        <taxon>Embryophyta</taxon>
        <taxon>Tracheophyta</taxon>
        <taxon>Spermatophyta</taxon>
        <taxon>Magnoliopsida</taxon>
        <taxon>eudicotyledons</taxon>
        <taxon>Gunneridae</taxon>
        <taxon>Pentapetalae</taxon>
        <taxon>asterids</taxon>
        <taxon>campanulids</taxon>
        <taxon>Asterales</taxon>
        <taxon>Asteraceae</taxon>
        <taxon>Asteroideae</taxon>
        <taxon>Heliantheae alliance</taxon>
        <taxon>Eupatorieae</taxon>
        <taxon>Mikania</taxon>
    </lineage>
</organism>
<feature type="compositionally biased region" description="Basic and acidic residues" evidence="1">
    <location>
        <begin position="67"/>
        <end position="81"/>
    </location>
</feature>
<dbReference type="Proteomes" id="UP000326396">
    <property type="component" value="Linkage Group LG15"/>
</dbReference>
<keyword evidence="3" id="KW-1185">Reference proteome</keyword>
<evidence type="ECO:0000313" key="3">
    <source>
        <dbReference type="Proteomes" id="UP000326396"/>
    </source>
</evidence>
<proteinExistence type="predicted"/>
<dbReference type="EMBL" id="SZYD01000007">
    <property type="protein sequence ID" value="KAD5802779.1"/>
    <property type="molecule type" value="Genomic_DNA"/>
</dbReference>
<feature type="region of interest" description="Disordered" evidence="1">
    <location>
        <begin position="1"/>
        <end position="81"/>
    </location>
</feature>